<proteinExistence type="predicted"/>
<dbReference type="Pfam" id="PF00849">
    <property type="entry name" value="PseudoU_synth_2"/>
    <property type="match status" value="1"/>
</dbReference>
<accession>A0A4R2NSQ3</accession>
<dbReference type="InterPro" id="IPR006224">
    <property type="entry name" value="PsdUridine_synth_RluA-like_CS"/>
</dbReference>
<dbReference type="PROSITE" id="PS50889">
    <property type="entry name" value="S4"/>
    <property type="match status" value="1"/>
</dbReference>
<evidence type="ECO:0000256" key="1">
    <source>
        <dbReference type="PROSITE-ProRule" id="PRU00182"/>
    </source>
</evidence>
<dbReference type="GO" id="GO:0140098">
    <property type="term" value="F:catalytic activity, acting on RNA"/>
    <property type="evidence" value="ECO:0007669"/>
    <property type="project" value="UniProtKB-ARBA"/>
</dbReference>
<dbReference type="GO" id="GO:0009982">
    <property type="term" value="F:pseudouridine synthase activity"/>
    <property type="evidence" value="ECO:0007669"/>
    <property type="project" value="InterPro"/>
</dbReference>
<dbReference type="CDD" id="cd00165">
    <property type="entry name" value="S4"/>
    <property type="match status" value="1"/>
</dbReference>
<dbReference type="EMBL" id="SLXM01000005">
    <property type="protein sequence ID" value="TCP24591.1"/>
    <property type="molecule type" value="Genomic_DNA"/>
</dbReference>
<dbReference type="Proteomes" id="UP000294564">
    <property type="component" value="Unassembled WGS sequence"/>
</dbReference>
<dbReference type="Gene3D" id="3.30.2350.10">
    <property type="entry name" value="Pseudouridine synthase"/>
    <property type="match status" value="1"/>
</dbReference>
<dbReference type="PANTHER" id="PTHR21600">
    <property type="entry name" value="MITOCHONDRIAL RNA PSEUDOURIDINE SYNTHASE"/>
    <property type="match status" value="1"/>
</dbReference>
<evidence type="ECO:0000313" key="4">
    <source>
        <dbReference type="Proteomes" id="UP000294564"/>
    </source>
</evidence>
<dbReference type="SUPFAM" id="SSF55120">
    <property type="entry name" value="Pseudouridine synthase"/>
    <property type="match status" value="1"/>
</dbReference>
<dbReference type="RefSeq" id="WP_243693095.1">
    <property type="nucleotide sequence ID" value="NZ_SLXM01000005.1"/>
</dbReference>
<name>A0A4R2NSQ3_9FLAO</name>
<keyword evidence="1" id="KW-0694">RNA-binding</keyword>
<gene>
    <name evidence="3" type="ORF">EV195_10522</name>
</gene>
<reference evidence="3 4" key="1">
    <citation type="submission" date="2019-03" db="EMBL/GenBank/DDBJ databases">
        <title>Genomic Encyclopedia of Type Strains, Phase IV (KMG-IV): sequencing the most valuable type-strain genomes for metagenomic binning, comparative biology and taxonomic classification.</title>
        <authorList>
            <person name="Goeker M."/>
        </authorList>
    </citation>
    <scope>NUCLEOTIDE SEQUENCE [LARGE SCALE GENOMIC DNA]</scope>
    <source>
        <strain evidence="3 4">DSM 14836</strain>
    </source>
</reference>
<dbReference type="InterPro" id="IPR020103">
    <property type="entry name" value="PsdUridine_synth_cat_dom_sf"/>
</dbReference>
<feature type="domain" description="Pseudouridine synthase RsuA/RluA-like" evidence="2">
    <location>
        <begin position="91"/>
        <end position="228"/>
    </location>
</feature>
<sequence>MKLKEQHKVKNSIEPIRLQEYAIGIFSTVPTKSGIKKAIKKGLVFVNGNVATTALVITGNELIELFQNETTDPKKQFIFPLQVVFEDDFMAVIYKPSGIVVSGNSFATINNALEQNLKASTQQDAVIPRAVHRLDYPTSGLLLISKTNATTYHLTKFFEEKKIQKTYHAVTIGKMKNEGGIEMLIDEKESYSAYNVLKSIPSEKYGFLNLVELNPKTGRRHQLRKHLHGIGNPILGDKDYFIEDLISYGNGLYLHATSLEFTHPITTKKMFISSELPKKFKRLFPDVSL</sequence>
<dbReference type="InterPro" id="IPR006145">
    <property type="entry name" value="PsdUridine_synth_RsuA/RluA"/>
</dbReference>
<keyword evidence="4" id="KW-1185">Reference proteome</keyword>
<dbReference type="GO" id="GO:0001522">
    <property type="term" value="P:pseudouridine synthesis"/>
    <property type="evidence" value="ECO:0007669"/>
    <property type="project" value="InterPro"/>
</dbReference>
<evidence type="ECO:0000259" key="2">
    <source>
        <dbReference type="Pfam" id="PF00849"/>
    </source>
</evidence>
<dbReference type="PROSITE" id="PS01129">
    <property type="entry name" value="PSI_RLU"/>
    <property type="match status" value="1"/>
</dbReference>
<protein>
    <submittedName>
        <fullName evidence="3">23S rRNA pseudouridine1911/1915/1917 synthase</fullName>
    </submittedName>
</protein>
<dbReference type="GO" id="GO:0006396">
    <property type="term" value="P:RNA processing"/>
    <property type="evidence" value="ECO:0007669"/>
    <property type="project" value="UniProtKB-ARBA"/>
</dbReference>
<dbReference type="CDD" id="cd02869">
    <property type="entry name" value="PseudoU_synth_RluA_like"/>
    <property type="match status" value="1"/>
</dbReference>
<dbReference type="AlphaFoldDB" id="A0A4R2NSQ3"/>
<comment type="caution">
    <text evidence="3">The sequence shown here is derived from an EMBL/GenBank/DDBJ whole genome shotgun (WGS) entry which is preliminary data.</text>
</comment>
<dbReference type="GO" id="GO:0003723">
    <property type="term" value="F:RNA binding"/>
    <property type="evidence" value="ECO:0007669"/>
    <property type="project" value="UniProtKB-KW"/>
</dbReference>
<organism evidence="3 4">
    <name type="scientific">Tenacibaculum skagerrakense</name>
    <dbReference type="NCBI Taxonomy" id="186571"/>
    <lineage>
        <taxon>Bacteria</taxon>
        <taxon>Pseudomonadati</taxon>
        <taxon>Bacteroidota</taxon>
        <taxon>Flavobacteriia</taxon>
        <taxon>Flavobacteriales</taxon>
        <taxon>Flavobacteriaceae</taxon>
        <taxon>Tenacibaculum</taxon>
    </lineage>
</organism>
<dbReference type="InterPro" id="IPR050188">
    <property type="entry name" value="RluA_PseudoU_synthase"/>
</dbReference>
<evidence type="ECO:0000313" key="3">
    <source>
        <dbReference type="EMBL" id="TCP24591.1"/>
    </source>
</evidence>